<name>A0A546XJB2_AGRTU</name>
<dbReference type="PANTHER" id="PTHR30483">
    <property type="entry name" value="LEUCINE-SPECIFIC-BINDING PROTEIN"/>
    <property type="match status" value="1"/>
</dbReference>
<dbReference type="Pfam" id="PF13458">
    <property type="entry name" value="Peripla_BP_6"/>
    <property type="match status" value="1"/>
</dbReference>
<dbReference type="PANTHER" id="PTHR30483:SF6">
    <property type="entry name" value="PERIPLASMIC BINDING PROTEIN OF ABC TRANSPORTER FOR NATURAL AMINO ACIDS"/>
    <property type="match status" value="1"/>
</dbReference>
<dbReference type="AlphaFoldDB" id="A0A546XJB2"/>
<evidence type="ECO:0000313" key="6">
    <source>
        <dbReference type="EMBL" id="TRB00808.1"/>
    </source>
</evidence>
<dbReference type="GO" id="GO:0006865">
    <property type="term" value="P:amino acid transport"/>
    <property type="evidence" value="ECO:0007669"/>
    <property type="project" value="UniProtKB-KW"/>
</dbReference>
<dbReference type="InterPro" id="IPR051010">
    <property type="entry name" value="BCAA_transport"/>
</dbReference>
<reference evidence="6 7" key="1">
    <citation type="journal article" date="2019" name="Appl. Microbiol. Biotechnol.">
        <title>Differential efficiency of wild type rhizogenic strains for rol gene transformation of plants.</title>
        <authorList>
            <person name="Desmet S."/>
            <person name="De Keyser E."/>
            <person name="Van Vaerenbergh J."/>
            <person name="Baeyen S."/>
            <person name="Van Huylenbroeck J."/>
            <person name="Geelen D."/>
            <person name="Dhooghe E."/>
        </authorList>
    </citation>
    <scope>NUCLEOTIDE SEQUENCE [LARGE SCALE GENOMIC DNA]</scope>
    <source>
        <strain evidence="6 7">MAFF210266</strain>
    </source>
</reference>
<organism evidence="6 7">
    <name type="scientific">Agrobacterium tumefaciens</name>
    <dbReference type="NCBI Taxonomy" id="358"/>
    <lineage>
        <taxon>Bacteria</taxon>
        <taxon>Pseudomonadati</taxon>
        <taxon>Pseudomonadota</taxon>
        <taxon>Alphaproteobacteria</taxon>
        <taxon>Hyphomicrobiales</taxon>
        <taxon>Rhizobiaceae</taxon>
        <taxon>Rhizobium/Agrobacterium group</taxon>
        <taxon>Agrobacterium</taxon>
        <taxon>Agrobacterium tumefaciens complex</taxon>
    </lineage>
</organism>
<dbReference type="Proteomes" id="UP000317023">
    <property type="component" value="Unassembled WGS sequence"/>
</dbReference>
<evidence type="ECO:0000259" key="5">
    <source>
        <dbReference type="Pfam" id="PF13458"/>
    </source>
</evidence>
<dbReference type="InterPro" id="IPR000709">
    <property type="entry name" value="Leu_Ile_Val-bd"/>
</dbReference>
<evidence type="ECO:0000256" key="2">
    <source>
        <dbReference type="ARBA" id="ARBA00022448"/>
    </source>
</evidence>
<dbReference type="NCBIfam" id="TIGR01409">
    <property type="entry name" value="TAT_signal_seq"/>
    <property type="match status" value="1"/>
</dbReference>
<keyword evidence="2" id="KW-0813">Transport</keyword>
<comment type="caution">
    <text evidence="6">The sequence shown here is derived from an EMBL/GenBank/DDBJ whole genome shotgun (WGS) entry which is preliminary data.</text>
</comment>
<dbReference type="InterPro" id="IPR028081">
    <property type="entry name" value="Leu-bd"/>
</dbReference>
<evidence type="ECO:0000256" key="3">
    <source>
        <dbReference type="ARBA" id="ARBA00022729"/>
    </source>
</evidence>
<dbReference type="PRINTS" id="PR00337">
    <property type="entry name" value="LEUILEVALBP"/>
</dbReference>
<protein>
    <submittedName>
        <fullName evidence="6">Twin-arginine translocation signal domain-containing protein</fullName>
    </submittedName>
</protein>
<dbReference type="InterPro" id="IPR028082">
    <property type="entry name" value="Peripla_BP_I"/>
</dbReference>
<dbReference type="Gene3D" id="3.40.50.2300">
    <property type="match status" value="2"/>
</dbReference>
<dbReference type="EMBL" id="SGOE01000011">
    <property type="protein sequence ID" value="TRB00808.1"/>
    <property type="molecule type" value="Genomic_DNA"/>
</dbReference>
<accession>A0A546XJB2</accession>
<evidence type="ECO:0000256" key="4">
    <source>
        <dbReference type="ARBA" id="ARBA00022970"/>
    </source>
</evidence>
<dbReference type="RefSeq" id="WP_142859743.1">
    <property type="nucleotide sequence ID" value="NZ_SGOE01000011.1"/>
</dbReference>
<comment type="similarity">
    <text evidence="1">Belongs to the leucine-binding protein family.</text>
</comment>
<sequence>MELSKLDMMGSRTLSRRGLLKGAFGAAVTAGIGGAWTGPSLASGFTADRSFKIGFIAPLTGPISPEGEAMRRGLELGLAKINALGGLGGKPVEMVTQDNQSQPSMASMLAKKFIQQEKVDLIVGTVTYDETTAVRGIASIYGTPFVQLEAGNYAAAGNKADSCGGSMIPLGETVPQMVDPIIPFMTSRFGKKWAFVGSDYQFPRDYTDYAKVKLVAAGGMVVAEEFAPLGTADWSSVVSKLKAAAPDVVLSSVVGGDAIAFIKAADSLGLLAKTKITGISLQPEFYPALGSAVDGQFTVARYTPEINNERNAEFIREYKKAHGDGPIPSVASAAFDCWNFIRAAVQRAGSFDADKVLSAFDDLEVQSILSEDALKAAPASRAVDYPMYVCEILPGGTWKIAESAGVLPSGLTC</sequence>
<evidence type="ECO:0000256" key="1">
    <source>
        <dbReference type="ARBA" id="ARBA00010062"/>
    </source>
</evidence>
<gene>
    <name evidence="6" type="ORF">EXN61_25040</name>
</gene>
<dbReference type="InterPro" id="IPR006311">
    <property type="entry name" value="TAT_signal"/>
</dbReference>
<keyword evidence="3" id="KW-0732">Signal</keyword>
<evidence type="ECO:0000313" key="7">
    <source>
        <dbReference type="Proteomes" id="UP000317023"/>
    </source>
</evidence>
<proteinExistence type="inferred from homology"/>
<keyword evidence="4" id="KW-0029">Amino-acid transport</keyword>
<feature type="domain" description="Leucine-binding protein" evidence="5">
    <location>
        <begin position="51"/>
        <end position="393"/>
    </location>
</feature>
<dbReference type="InterPro" id="IPR019546">
    <property type="entry name" value="TAT_signal_bac_arc"/>
</dbReference>
<dbReference type="PROSITE" id="PS51318">
    <property type="entry name" value="TAT"/>
    <property type="match status" value="1"/>
</dbReference>
<dbReference type="SUPFAM" id="SSF53822">
    <property type="entry name" value="Periplasmic binding protein-like I"/>
    <property type="match status" value="1"/>
</dbReference>